<feature type="compositionally biased region" description="Basic and acidic residues" evidence="1">
    <location>
        <begin position="8"/>
        <end position="25"/>
    </location>
</feature>
<evidence type="ECO:0000256" key="1">
    <source>
        <dbReference type="SAM" id="MobiDB-lite"/>
    </source>
</evidence>
<organism evidence="2 3">
    <name type="scientific">Dongia sedimenti</name>
    <dbReference type="NCBI Taxonomy" id="3064282"/>
    <lineage>
        <taxon>Bacteria</taxon>
        <taxon>Pseudomonadati</taxon>
        <taxon>Pseudomonadota</taxon>
        <taxon>Alphaproteobacteria</taxon>
        <taxon>Rhodospirillales</taxon>
        <taxon>Dongiaceae</taxon>
        <taxon>Dongia</taxon>
    </lineage>
</organism>
<evidence type="ECO:0000313" key="2">
    <source>
        <dbReference type="EMBL" id="MDQ7249413.1"/>
    </source>
</evidence>
<evidence type="ECO:0008006" key="4">
    <source>
        <dbReference type="Google" id="ProtNLM"/>
    </source>
</evidence>
<feature type="region of interest" description="Disordered" evidence="1">
    <location>
        <begin position="1"/>
        <end position="29"/>
    </location>
</feature>
<reference evidence="3" key="1">
    <citation type="submission" date="2023-08" db="EMBL/GenBank/DDBJ databases">
        <title>Rhodospirillaceae gen. nov., a novel taxon isolated from the Yangtze River Yuezi River estuary sludge.</title>
        <authorList>
            <person name="Ruan L."/>
        </authorList>
    </citation>
    <scope>NUCLEOTIDE SEQUENCE [LARGE SCALE GENOMIC DNA]</scope>
    <source>
        <strain evidence="3">R-7</strain>
    </source>
</reference>
<protein>
    <recommendedName>
        <fullName evidence="4">Single-stranded DNA-binding protein</fullName>
    </recommendedName>
</protein>
<name>A0ABU0YRJ4_9PROT</name>
<dbReference type="Proteomes" id="UP001230156">
    <property type="component" value="Unassembled WGS sequence"/>
</dbReference>
<gene>
    <name evidence="2" type="ORF">Q8A70_17125</name>
</gene>
<dbReference type="RefSeq" id="WP_379957363.1">
    <property type="nucleotide sequence ID" value="NZ_JAUYVI010000005.1"/>
</dbReference>
<accession>A0ABU0YRJ4</accession>
<dbReference type="EMBL" id="JAUYVI010000005">
    <property type="protein sequence ID" value="MDQ7249413.1"/>
    <property type="molecule type" value="Genomic_DNA"/>
</dbReference>
<keyword evidence="3" id="KW-1185">Reference proteome</keyword>
<comment type="caution">
    <text evidence="2">The sequence shown here is derived from an EMBL/GenBank/DDBJ whole genome shotgun (WGS) entry which is preliminary data.</text>
</comment>
<sequence>MGAKLKTVRLELARTKDDPEGRTDTGYEFTAPLSADGHLDAEAWKAHRAECKVRRFFPGEKIQQGALLHRGPDRWLFSYDAGTEDDEPAFKFDRHKFQAGEYVSVTEHDGKTLTFKVASVK</sequence>
<proteinExistence type="predicted"/>
<evidence type="ECO:0000313" key="3">
    <source>
        <dbReference type="Proteomes" id="UP001230156"/>
    </source>
</evidence>